<feature type="compositionally biased region" description="Gly residues" evidence="1">
    <location>
        <begin position="71"/>
        <end position="80"/>
    </location>
</feature>
<feature type="region of interest" description="Disordered" evidence="1">
    <location>
        <begin position="54"/>
        <end position="85"/>
    </location>
</feature>
<evidence type="ECO:0000313" key="2">
    <source>
        <dbReference type="EMBL" id="RCV33097.1"/>
    </source>
</evidence>
<reference evidence="2" key="2">
    <citation type="submission" date="2015-07" db="EMBL/GenBank/DDBJ databases">
        <authorList>
            <person name="Noorani M."/>
        </authorList>
    </citation>
    <scope>NUCLEOTIDE SEQUENCE</scope>
    <source>
        <strain evidence="2">Yugu1</strain>
    </source>
</reference>
<sequence length="176" mass="19821">MQRARGAASSVEQVLQRAGQVRQVHMLSREGCSRLHSLSAGPVRRLRLLSTDVERRNRQRRDEQTRVQGGRVQGGGGGPQEDGLFLQGGTPKERLRIQFAGLISSYSGWATDFNGVDVLQLNTVSFLFMELCQCSYTIFDSIRKLLLRVEYISCVVRHVKSAWRSFHICSKKILGL</sequence>
<evidence type="ECO:0000256" key="1">
    <source>
        <dbReference type="SAM" id="MobiDB-lite"/>
    </source>
</evidence>
<proteinExistence type="predicted"/>
<feature type="compositionally biased region" description="Basic and acidic residues" evidence="1">
    <location>
        <begin position="54"/>
        <end position="65"/>
    </location>
</feature>
<protein>
    <submittedName>
        <fullName evidence="2">Uncharacterized protein</fullName>
    </submittedName>
</protein>
<reference evidence="2" key="1">
    <citation type="journal article" date="2012" name="Nat. Biotechnol.">
        <title>Reference genome sequence of the model plant Setaria.</title>
        <authorList>
            <person name="Bennetzen J.L."/>
            <person name="Schmutz J."/>
            <person name="Wang H."/>
            <person name="Percifield R."/>
            <person name="Hawkins J."/>
            <person name="Pontaroli A.C."/>
            <person name="Estep M."/>
            <person name="Feng L."/>
            <person name="Vaughn J.N."/>
            <person name="Grimwood J."/>
            <person name="Jenkins J."/>
            <person name="Barry K."/>
            <person name="Lindquist E."/>
            <person name="Hellsten U."/>
            <person name="Deshpande S."/>
            <person name="Wang X."/>
            <person name="Wu X."/>
            <person name="Mitros T."/>
            <person name="Triplett J."/>
            <person name="Yang X."/>
            <person name="Ye C.Y."/>
            <person name="Mauro-Herrera M."/>
            <person name="Wang L."/>
            <person name="Li P."/>
            <person name="Sharma M."/>
            <person name="Sharma R."/>
            <person name="Ronald P.C."/>
            <person name="Panaud O."/>
            <person name="Kellogg E.A."/>
            <person name="Brutnell T.P."/>
            <person name="Doust A.N."/>
            <person name="Tuskan G.A."/>
            <person name="Rokhsar D."/>
            <person name="Devos K.M."/>
        </authorList>
    </citation>
    <scope>NUCLEOTIDE SEQUENCE [LARGE SCALE GENOMIC DNA]</scope>
    <source>
        <strain evidence="2">Yugu1</strain>
    </source>
</reference>
<dbReference type="AlphaFoldDB" id="A0A368RS74"/>
<dbReference type="EMBL" id="CM003534">
    <property type="protein sequence ID" value="RCV33097.1"/>
    <property type="molecule type" value="Genomic_DNA"/>
</dbReference>
<gene>
    <name evidence="2" type="ORF">SETIT_7G055400v2</name>
</gene>
<name>A0A368RS74_SETIT</name>
<organism evidence="2">
    <name type="scientific">Setaria italica</name>
    <name type="common">Foxtail millet</name>
    <name type="synonym">Panicum italicum</name>
    <dbReference type="NCBI Taxonomy" id="4555"/>
    <lineage>
        <taxon>Eukaryota</taxon>
        <taxon>Viridiplantae</taxon>
        <taxon>Streptophyta</taxon>
        <taxon>Embryophyta</taxon>
        <taxon>Tracheophyta</taxon>
        <taxon>Spermatophyta</taxon>
        <taxon>Magnoliopsida</taxon>
        <taxon>Liliopsida</taxon>
        <taxon>Poales</taxon>
        <taxon>Poaceae</taxon>
        <taxon>PACMAD clade</taxon>
        <taxon>Panicoideae</taxon>
        <taxon>Panicodae</taxon>
        <taxon>Paniceae</taxon>
        <taxon>Cenchrinae</taxon>
        <taxon>Setaria</taxon>
    </lineage>
</organism>
<accession>A0A368RS74</accession>